<protein>
    <submittedName>
        <fullName evidence="1">Uncharacterized protein</fullName>
    </submittedName>
</protein>
<sequence length="138" mass="15447">MASLPLCKFRHMITGKQLYMLLPEIQKPLQRLTFQTRRTAEQETYWDYEGTNVFFVHSSGPDLLKFVNVNISKSIIQGSRFCQPELMSAHTSPWAKKSAPAGTITGQGAQGKGYCNYIPFYGSNDFRPGVISFACNAA</sequence>
<evidence type="ECO:0000313" key="2">
    <source>
        <dbReference type="Proteomes" id="UP000182783"/>
    </source>
</evidence>
<evidence type="ECO:0000313" key="1">
    <source>
        <dbReference type="EMBL" id="SDM42069.1"/>
    </source>
</evidence>
<gene>
    <name evidence="1" type="ORF">SAMN05216191_112173</name>
</gene>
<dbReference type="AlphaFoldDB" id="A0A1G9T2X9"/>
<name>A0A1G9T2X9_9BACL</name>
<reference evidence="1 2" key="1">
    <citation type="submission" date="2016-10" db="EMBL/GenBank/DDBJ databases">
        <authorList>
            <person name="de Groot N.N."/>
        </authorList>
    </citation>
    <scope>NUCLEOTIDE SEQUENCE [LARGE SCALE GENOMIC DNA]</scope>
    <source>
        <strain evidence="1 2">CGMCC 1.10239</strain>
    </source>
</reference>
<accession>A0A1G9T2X9</accession>
<dbReference type="EMBL" id="FNGM01000012">
    <property type="protein sequence ID" value="SDM42069.1"/>
    <property type="molecule type" value="Genomic_DNA"/>
</dbReference>
<organism evidence="1 2">
    <name type="scientific">Paenibacillus jilunlii</name>
    <dbReference type="NCBI Taxonomy" id="682956"/>
    <lineage>
        <taxon>Bacteria</taxon>
        <taxon>Bacillati</taxon>
        <taxon>Bacillota</taxon>
        <taxon>Bacilli</taxon>
        <taxon>Bacillales</taxon>
        <taxon>Paenibacillaceae</taxon>
        <taxon>Paenibacillus</taxon>
    </lineage>
</organism>
<dbReference type="Proteomes" id="UP000182783">
    <property type="component" value="Unassembled WGS sequence"/>
</dbReference>
<proteinExistence type="predicted"/>